<dbReference type="PANTHER" id="PTHR35122">
    <property type="entry name" value="OSJNBA0093F12.14 PROTEIN"/>
    <property type="match status" value="1"/>
</dbReference>
<evidence type="ECO:0000256" key="1">
    <source>
        <dbReference type="SAM" id="MobiDB-lite"/>
    </source>
</evidence>
<organism evidence="2 3">
    <name type="scientific">Carex littledalei</name>
    <dbReference type="NCBI Taxonomy" id="544730"/>
    <lineage>
        <taxon>Eukaryota</taxon>
        <taxon>Viridiplantae</taxon>
        <taxon>Streptophyta</taxon>
        <taxon>Embryophyta</taxon>
        <taxon>Tracheophyta</taxon>
        <taxon>Spermatophyta</taxon>
        <taxon>Magnoliopsida</taxon>
        <taxon>Liliopsida</taxon>
        <taxon>Poales</taxon>
        <taxon>Cyperaceae</taxon>
        <taxon>Cyperoideae</taxon>
        <taxon>Cariceae</taxon>
        <taxon>Carex</taxon>
        <taxon>Carex subgen. Euthyceras</taxon>
    </lineage>
</organism>
<comment type="caution">
    <text evidence="2">The sequence shown here is derived from an EMBL/GenBank/DDBJ whole genome shotgun (WGS) entry which is preliminary data.</text>
</comment>
<dbReference type="PANTHER" id="PTHR35122:SF2">
    <property type="entry name" value="OS04G0598000 PROTEIN"/>
    <property type="match status" value="1"/>
</dbReference>
<dbReference type="Pfam" id="PF22272">
    <property type="entry name" value="LEA_3b"/>
    <property type="match status" value="1"/>
</dbReference>
<evidence type="ECO:0000313" key="2">
    <source>
        <dbReference type="EMBL" id="KAF3321548.1"/>
    </source>
</evidence>
<dbReference type="InterPro" id="IPR039291">
    <property type="entry name" value="At5g17165-like"/>
</dbReference>
<name>A0A833QKK2_9POAL</name>
<sequence length="100" mass="11205">MKFVFYPELVSIIKFQFTRIRRNVHASTYDKDIDEHLRANVVPDEVIAANSDKYWGPNPKTGVFGPANPSDSARPAGHAGDGTSSVLDQKVWFRPSEDLN</sequence>
<protein>
    <submittedName>
        <fullName evidence="2">Uncharacterized protein</fullName>
    </submittedName>
</protein>
<accession>A0A833QKK2</accession>
<dbReference type="EMBL" id="SWLB01000026">
    <property type="protein sequence ID" value="KAF3321548.1"/>
    <property type="molecule type" value="Genomic_DNA"/>
</dbReference>
<keyword evidence="3" id="KW-1185">Reference proteome</keyword>
<dbReference type="Proteomes" id="UP000623129">
    <property type="component" value="Unassembled WGS sequence"/>
</dbReference>
<dbReference type="AlphaFoldDB" id="A0A833QKK2"/>
<dbReference type="OrthoDB" id="606645at2759"/>
<evidence type="ECO:0000313" key="3">
    <source>
        <dbReference type="Proteomes" id="UP000623129"/>
    </source>
</evidence>
<reference evidence="2" key="1">
    <citation type="submission" date="2020-01" db="EMBL/GenBank/DDBJ databases">
        <title>Genome sequence of Kobresia littledalei, the first chromosome-level genome in the family Cyperaceae.</title>
        <authorList>
            <person name="Qu G."/>
        </authorList>
    </citation>
    <scope>NUCLEOTIDE SEQUENCE</scope>
    <source>
        <strain evidence="2">C.B.Clarke</strain>
        <tissue evidence="2">Leaf</tissue>
    </source>
</reference>
<feature type="region of interest" description="Disordered" evidence="1">
    <location>
        <begin position="58"/>
        <end position="100"/>
    </location>
</feature>
<proteinExistence type="predicted"/>
<gene>
    <name evidence="2" type="ORF">FCM35_KLT13764</name>
</gene>